<keyword evidence="12" id="KW-1185">Reference proteome</keyword>
<dbReference type="Proteomes" id="UP000029669">
    <property type="component" value="Chromosome"/>
</dbReference>
<dbReference type="GO" id="GO:0006508">
    <property type="term" value="P:proteolysis"/>
    <property type="evidence" value="ECO:0007669"/>
    <property type="project" value="UniProtKB-KW"/>
</dbReference>
<evidence type="ECO:0000256" key="7">
    <source>
        <dbReference type="ARBA" id="ARBA00022833"/>
    </source>
</evidence>
<dbReference type="GO" id="GO:0008237">
    <property type="term" value="F:metallopeptidase activity"/>
    <property type="evidence" value="ECO:0007669"/>
    <property type="project" value="UniProtKB-KW"/>
</dbReference>
<dbReference type="OrthoDB" id="89722at2"/>
<dbReference type="STRING" id="2325.TKV_c15720"/>
<dbReference type="Gene3D" id="3.40.630.10">
    <property type="entry name" value="Zn peptidases"/>
    <property type="match status" value="1"/>
</dbReference>
<evidence type="ECO:0000256" key="1">
    <source>
        <dbReference type="ARBA" id="ARBA00001947"/>
    </source>
</evidence>
<dbReference type="InterPro" id="IPR001948">
    <property type="entry name" value="Peptidase_M18"/>
</dbReference>
<name>A0A097ASH2_THEKI</name>
<dbReference type="SUPFAM" id="SSF53187">
    <property type="entry name" value="Zn-dependent exopeptidases"/>
    <property type="match status" value="1"/>
</dbReference>
<dbReference type="NCBIfam" id="NF002600">
    <property type="entry name" value="PRK02256.1"/>
    <property type="match status" value="1"/>
</dbReference>
<dbReference type="FunFam" id="2.30.250.10:FF:000006">
    <property type="entry name" value="Probable M18 family aminopeptidase 1"/>
    <property type="match status" value="1"/>
</dbReference>
<dbReference type="SUPFAM" id="SSF101821">
    <property type="entry name" value="Aminopeptidase/glucanase lid domain"/>
    <property type="match status" value="1"/>
</dbReference>
<sequence length="467" mass="51844">MEEKDLKEIEKRLGYKNVDAWTKLSEEEKEKVYQFAEEYKAFMAECKTERETTDKIIEMAEKKGFINIEQVTNLKPGSKVYYNNKGKSVVLAVIGKESMQKGIKAVAAHIDSPRIDLKPNPMYEEGGLALFKTHYYGGIKKYQWVTIPLALHGVIVKANGEKINIVVGEDENDPVLYITDLLPHLGKDQLEKKVGEAITGEALNAVIGSIPLSEEVSVKPNILKYLNEKYGIVEEDFLSAELELVPAYKPRDIGFDRSMIGAYGQDDRVCAYTTLRAILELDVPEKTVVAIFADKEEIGSMGNTGLQSRFFENSIAEILEKYEGSTDIKLRRVLANSELLSADVNAAFDPTYPEVSEKQNSAYLGKGVCITKYTGSRGKGGSNDANAEFVGKIRKLFNENGVVWQSGELGKVDMGGGGTVAQFVANYGMEVLDCGVALLSMHAPYELSSKVDVYMAYKAYKVFMEKE</sequence>
<dbReference type="Pfam" id="PF02127">
    <property type="entry name" value="Peptidase_M18"/>
    <property type="match status" value="1"/>
</dbReference>
<evidence type="ECO:0000256" key="2">
    <source>
        <dbReference type="ARBA" id="ARBA00008290"/>
    </source>
</evidence>
<proteinExistence type="inferred from homology"/>
<dbReference type="PRINTS" id="PR00932">
    <property type="entry name" value="AMINO1PTASE"/>
</dbReference>
<evidence type="ECO:0000256" key="4">
    <source>
        <dbReference type="ARBA" id="ARBA00022670"/>
    </source>
</evidence>
<dbReference type="GO" id="GO:0008270">
    <property type="term" value="F:zinc ion binding"/>
    <property type="evidence" value="ECO:0007669"/>
    <property type="project" value="InterPro"/>
</dbReference>
<dbReference type="eggNOG" id="COG1362">
    <property type="taxonomic scope" value="Bacteria"/>
</dbReference>
<evidence type="ECO:0000313" key="12">
    <source>
        <dbReference type="Proteomes" id="UP000029669"/>
    </source>
</evidence>
<dbReference type="InterPro" id="IPR023358">
    <property type="entry name" value="Peptidase_M18_dom2"/>
</dbReference>
<keyword evidence="6 9" id="KW-0378">Hydrolase</keyword>
<evidence type="ECO:0000256" key="10">
    <source>
        <dbReference type="RuleBase" id="RU004387"/>
    </source>
</evidence>
<dbReference type="HOGENOM" id="CLU_590123_0_0_9"/>
<comment type="cofactor">
    <cofactor evidence="1 10">
        <name>Zn(2+)</name>
        <dbReference type="ChEBI" id="CHEBI:29105"/>
    </cofactor>
</comment>
<comment type="similarity">
    <text evidence="2 9">Belongs to the peptidase M18 family.</text>
</comment>
<dbReference type="AlphaFoldDB" id="A0A097ASH2"/>
<dbReference type="GO" id="GO:0004177">
    <property type="term" value="F:aminopeptidase activity"/>
    <property type="evidence" value="ECO:0007669"/>
    <property type="project" value="UniProtKB-KW"/>
</dbReference>
<dbReference type="Gene3D" id="2.30.250.10">
    <property type="entry name" value="Aminopeptidase i, Domain 2"/>
    <property type="match status" value="1"/>
</dbReference>
<evidence type="ECO:0000256" key="9">
    <source>
        <dbReference type="RuleBase" id="RU004386"/>
    </source>
</evidence>
<evidence type="ECO:0000313" key="11">
    <source>
        <dbReference type="EMBL" id="AIS52737.1"/>
    </source>
</evidence>
<dbReference type="GO" id="GO:0005737">
    <property type="term" value="C:cytoplasm"/>
    <property type="evidence" value="ECO:0007669"/>
    <property type="project" value="UniProtKB-ARBA"/>
</dbReference>
<keyword evidence="4 9" id="KW-0645">Protease</keyword>
<reference evidence="12" key="1">
    <citation type="journal article" date="2015" name="Genome Announc.">
        <title>Whole-Genome Sequences of 80 Environmental and Clinical Isolates of Burkholderia pseudomallei.</title>
        <authorList>
            <person name="Johnson S.L."/>
            <person name="Baker A.L."/>
            <person name="Chain P.S."/>
            <person name="Currie B.J."/>
            <person name="Daligault H.E."/>
            <person name="Davenport K.W."/>
            <person name="Davis C.B."/>
            <person name="Inglis T.J."/>
            <person name="Kaestli M."/>
            <person name="Koren S."/>
            <person name="Mayo M."/>
            <person name="Merritt A.J."/>
            <person name="Price E.P."/>
            <person name="Sarovich D.S."/>
            <person name="Warner J."/>
            <person name="Rosovitz M.J."/>
        </authorList>
    </citation>
    <scope>NUCLEOTIDE SEQUENCE [LARGE SCALE GENOMIC DNA]</scope>
    <source>
        <strain evidence="12">DSM 2030</strain>
    </source>
</reference>
<dbReference type="EMBL" id="CP009170">
    <property type="protein sequence ID" value="AIS52737.1"/>
    <property type="molecule type" value="Genomic_DNA"/>
</dbReference>
<dbReference type="PANTHER" id="PTHR28570">
    <property type="entry name" value="ASPARTYL AMINOPEPTIDASE"/>
    <property type="match status" value="1"/>
</dbReference>
<dbReference type="KEGG" id="tki:TKV_c15720"/>
<keyword evidence="7 9" id="KW-0862">Zinc</keyword>
<keyword evidence="8 9" id="KW-0482">Metalloprotease</keyword>
<evidence type="ECO:0000256" key="6">
    <source>
        <dbReference type="ARBA" id="ARBA00022801"/>
    </source>
</evidence>
<evidence type="ECO:0000256" key="3">
    <source>
        <dbReference type="ARBA" id="ARBA00022438"/>
    </source>
</evidence>
<protein>
    <recommendedName>
        <fullName evidence="10">M18 family aminopeptidase</fullName>
        <ecNumber evidence="10">3.4.11.-</ecNumber>
    </recommendedName>
</protein>
<keyword evidence="3 9" id="KW-0031">Aminopeptidase</keyword>
<dbReference type="MEROPS" id="M18.004"/>
<gene>
    <name evidence="11" type="primary">apeA</name>
    <name evidence="11" type="ORF">TKV_c15720</name>
</gene>
<evidence type="ECO:0000256" key="8">
    <source>
        <dbReference type="ARBA" id="ARBA00023049"/>
    </source>
</evidence>
<keyword evidence="5 9" id="KW-0479">Metal-binding</keyword>
<organism evidence="11 12">
    <name type="scientific">Thermoanaerobacter kivui</name>
    <name type="common">Acetogenium kivui</name>
    <dbReference type="NCBI Taxonomy" id="2325"/>
    <lineage>
        <taxon>Bacteria</taxon>
        <taxon>Bacillati</taxon>
        <taxon>Bacillota</taxon>
        <taxon>Clostridia</taxon>
        <taxon>Thermoanaerobacterales</taxon>
        <taxon>Thermoanaerobacteraceae</taxon>
        <taxon>Thermoanaerobacter</taxon>
    </lineage>
</organism>
<dbReference type="PANTHER" id="PTHR28570:SF2">
    <property type="entry name" value="M18 FAMILY AMINOPEPTIDASE 1-RELATED"/>
    <property type="match status" value="1"/>
</dbReference>
<dbReference type="RefSeq" id="WP_049685444.1">
    <property type="nucleotide sequence ID" value="NZ_CP009170.1"/>
</dbReference>
<accession>A0A097ASH2</accession>
<evidence type="ECO:0000256" key="5">
    <source>
        <dbReference type="ARBA" id="ARBA00022723"/>
    </source>
</evidence>
<dbReference type="EC" id="3.4.11.-" evidence="10"/>